<protein>
    <submittedName>
        <fullName evidence="3">Uncharacterized protein</fullName>
    </submittedName>
</protein>
<reference evidence="3 4" key="1">
    <citation type="submission" date="2019-05" db="EMBL/GenBank/DDBJ databases">
        <title>Another draft genome of Portunus trituberculatus and its Hox gene families provides insights of decapod evolution.</title>
        <authorList>
            <person name="Jeong J.-H."/>
            <person name="Song I."/>
            <person name="Kim S."/>
            <person name="Choi T."/>
            <person name="Kim D."/>
            <person name="Ryu S."/>
            <person name="Kim W."/>
        </authorList>
    </citation>
    <scope>NUCLEOTIDE SEQUENCE [LARGE SCALE GENOMIC DNA]</scope>
    <source>
        <tissue evidence="3">Muscle</tissue>
    </source>
</reference>
<keyword evidence="2" id="KW-1133">Transmembrane helix</keyword>
<name>A0A5B7ITF5_PORTR</name>
<keyword evidence="4" id="KW-1185">Reference proteome</keyword>
<comment type="caution">
    <text evidence="3">The sequence shown here is derived from an EMBL/GenBank/DDBJ whole genome shotgun (WGS) entry which is preliminary data.</text>
</comment>
<proteinExistence type="predicted"/>
<feature type="compositionally biased region" description="Polar residues" evidence="1">
    <location>
        <begin position="37"/>
        <end position="50"/>
    </location>
</feature>
<gene>
    <name evidence="3" type="ORF">E2C01_080425</name>
</gene>
<feature type="transmembrane region" description="Helical" evidence="2">
    <location>
        <begin position="136"/>
        <end position="159"/>
    </location>
</feature>
<evidence type="ECO:0000313" key="4">
    <source>
        <dbReference type="Proteomes" id="UP000324222"/>
    </source>
</evidence>
<dbReference type="AlphaFoldDB" id="A0A5B7ITF5"/>
<evidence type="ECO:0000256" key="2">
    <source>
        <dbReference type="SAM" id="Phobius"/>
    </source>
</evidence>
<evidence type="ECO:0000256" key="1">
    <source>
        <dbReference type="SAM" id="MobiDB-lite"/>
    </source>
</evidence>
<evidence type="ECO:0000313" key="3">
    <source>
        <dbReference type="EMBL" id="MPC85643.1"/>
    </source>
</evidence>
<organism evidence="3 4">
    <name type="scientific">Portunus trituberculatus</name>
    <name type="common">Swimming crab</name>
    <name type="synonym">Neptunus trituberculatus</name>
    <dbReference type="NCBI Taxonomy" id="210409"/>
    <lineage>
        <taxon>Eukaryota</taxon>
        <taxon>Metazoa</taxon>
        <taxon>Ecdysozoa</taxon>
        <taxon>Arthropoda</taxon>
        <taxon>Crustacea</taxon>
        <taxon>Multicrustacea</taxon>
        <taxon>Malacostraca</taxon>
        <taxon>Eumalacostraca</taxon>
        <taxon>Eucarida</taxon>
        <taxon>Decapoda</taxon>
        <taxon>Pleocyemata</taxon>
        <taxon>Brachyura</taxon>
        <taxon>Eubrachyura</taxon>
        <taxon>Portunoidea</taxon>
        <taxon>Portunidae</taxon>
        <taxon>Portuninae</taxon>
        <taxon>Portunus</taxon>
    </lineage>
</organism>
<dbReference type="EMBL" id="VSRR010069064">
    <property type="protein sequence ID" value="MPC85643.1"/>
    <property type="molecule type" value="Genomic_DNA"/>
</dbReference>
<feature type="region of interest" description="Disordered" evidence="1">
    <location>
        <begin position="29"/>
        <end position="50"/>
    </location>
</feature>
<accession>A0A5B7ITF5</accession>
<keyword evidence="2" id="KW-0812">Transmembrane</keyword>
<sequence>MKSRFPQYGNYTYIGDPRDLTPFQARKTSDQRCWSPPRSSQPVISPSQPGVTPNCLAPLRGQLRSWSPATAPRRPMYLLATPRCVSALQATLYSCHVAVHTTLCSCSPRHAMFLLFIPRSVPACLAMLYSCSPCHTVFLLFMPRCVAVLQLLCYVLLFCDRP</sequence>
<keyword evidence="2" id="KW-0472">Membrane</keyword>
<dbReference type="Proteomes" id="UP000324222">
    <property type="component" value="Unassembled WGS sequence"/>
</dbReference>